<evidence type="ECO:0000256" key="3">
    <source>
        <dbReference type="RuleBase" id="RU363129"/>
    </source>
</evidence>
<keyword evidence="2 3" id="KW-0808">Transferase</keyword>
<dbReference type="PANTHER" id="PTHR11927:SF9">
    <property type="entry name" value="L-FUCOSYLTRANSFERASE"/>
    <property type="match status" value="1"/>
</dbReference>
<gene>
    <name evidence="5" type="ORF">ElyMa_003484300</name>
</gene>
<evidence type="ECO:0000256" key="1">
    <source>
        <dbReference type="ARBA" id="ARBA00022676"/>
    </source>
</evidence>
<keyword evidence="3" id="KW-0812">Transmembrane</keyword>
<feature type="compositionally biased region" description="Basic and acidic residues" evidence="4">
    <location>
        <begin position="144"/>
        <end position="157"/>
    </location>
</feature>
<proteinExistence type="inferred from homology"/>
<accession>A0AAV4EDK1</accession>
<keyword evidence="3" id="KW-0325">Glycoprotein</keyword>
<evidence type="ECO:0000313" key="5">
    <source>
        <dbReference type="EMBL" id="GFR58586.1"/>
    </source>
</evidence>
<dbReference type="AlphaFoldDB" id="A0AAV4EDK1"/>
<evidence type="ECO:0000256" key="2">
    <source>
        <dbReference type="ARBA" id="ARBA00022679"/>
    </source>
</evidence>
<comment type="subcellular location">
    <subcellularLocation>
        <location evidence="3">Golgi apparatus</location>
        <location evidence="3">Golgi stack membrane</location>
        <topology evidence="3">Single-pass type II membrane protein</topology>
    </subcellularLocation>
</comment>
<dbReference type="GO" id="GO:0005975">
    <property type="term" value="P:carbohydrate metabolic process"/>
    <property type="evidence" value="ECO:0007669"/>
    <property type="project" value="InterPro"/>
</dbReference>
<name>A0AAV4EDK1_9GAST</name>
<keyword evidence="3" id="KW-0333">Golgi apparatus</keyword>
<feature type="region of interest" description="Disordered" evidence="4">
    <location>
        <begin position="454"/>
        <end position="473"/>
    </location>
</feature>
<organism evidence="5 6">
    <name type="scientific">Elysia marginata</name>
    <dbReference type="NCBI Taxonomy" id="1093978"/>
    <lineage>
        <taxon>Eukaryota</taxon>
        <taxon>Metazoa</taxon>
        <taxon>Spiralia</taxon>
        <taxon>Lophotrochozoa</taxon>
        <taxon>Mollusca</taxon>
        <taxon>Gastropoda</taxon>
        <taxon>Heterobranchia</taxon>
        <taxon>Euthyneura</taxon>
        <taxon>Panpulmonata</taxon>
        <taxon>Sacoglossa</taxon>
        <taxon>Placobranchoidea</taxon>
        <taxon>Plakobranchidae</taxon>
        <taxon>Elysia</taxon>
    </lineage>
</organism>
<dbReference type="CDD" id="cd11301">
    <property type="entry name" value="Fut1_Fut2_like"/>
    <property type="match status" value="1"/>
</dbReference>
<keyword evidence="1 3" id="KW-0328">Glycosyltransferase</keyword>
<feature type="region of interest" description="Disordered" evidence="4">
    <location>
        <begin position="143"/>
        <end position="174"/>
    </location>
</feature>
<dbReference type="Pfam" id="PF01531">
    <property type="entry name" value="Glyco_transf_11"/>
    <property type="match status" value="1"/>
</dbReference>
<dbReference type="EC" id="2.4.1.-" evidence="3"/>
<reference evidence="5 6" key="1">
    <citation type="journal article" date="2021" name="Elife">
        <title>Chloroplast acquisition without the gene transfer in kleptoplastic sea slugs, Plakobranchus ocellatus.</title>
        <authorList>
            <person name="Maeda T."/>
            <person name="Takahashi S."/>
            <person name="Yoshida T."/>
            <person name="Shimamura S."/>
            <person name="Takaki Y."/>
            <person name="Nagai Y."/>
            <person name="Toyoda A."/>
            <person name="Suzuki Y."/>
            <person name="Arimoto A."/>
            <person name="Ishii H."/>
            <person name="Satoh N."/>
            <person name="Nishiyama T."/>
            <person name="Hasebe M."/>
            <person name="Maruyama T."/>
            <person name="Minagawa J."/>
            <person name="Obokata J."/>
            <person name="Shigenobu S."/>
        </authorList>
    </citation>
    <scope>NUCLEOTIDE SEQUENCE [LARGE SCALE GENOMIC DNA]</scope>
</reference>
<keyword evidence="3" id="KW-0735">Signal-anchor</keyword>
<dbReference type="Proteomes" id="UP000762676">
    <property type="component" value="Unassembled WGS sequence"/>
</dbReference>
<keyword evidence="6" id="KW-1185">Reference proteome</keyword>
<evidence type="ECO:0000313" key="6">
    <source>
        <dbReference type="Proteomes" id="UP000762676"/>
    </source>
</evidence>
<dbReference type="GO" id="GO:0008107">
    <property type="term" value="F:galactoside 2-alpha-L-fucosyltransferase activity"/>
    <property type="evidence" value="ECO:0007669"/>
    <property type="project" value="InterPro"/>
</dbReference>
<comment type="pathway">
    <text evidence="3">Protein modification; protein glycosylation.</text>
</comment>
<sequence>MGDIGDVIGRLGTVLYGRHRRCDRETLDSAVGETCAKSSRHISYLSPTSVYQVFSKANLSKIKRRQTISIKVDRIRCFDQSSQVCQHTSAYAAPWNRYSLGRNFRQGFVAISAHGQQAPYRHQSAFLPAHVSVAQKSDNQMVRENARDENNEDKDGHPASIVISANEGTGRDDKNRTFVDLEQILKGSGGEEQAVEAAEIKTNIKQAVDHDSDGAQSYLERLGVIQKGKGARILETKKDLYGWKLQPVDYNDKDAIAQIKIENDQRLAEKNADGVSNTIAALAKNGDAKNRSVGIISAERNIGNSVLSKDKASHLGGAGNLRPNDNNGVDGDTRVVKLNNSTKPIGYEKPEDGKVQNIQGILRANSAPIAGIPKKYGGTGGIQSIVGGSLNKTGYFKTPVTAKDYLKGNETGNRLPKALSRDSVGDLLSRAGVIPSGKNQQPPLKHDAVDETDISKGNRQEHELTQSESSETHRGKHKVCVEFLPGTGNILFQFASAYAIARDLNMTLAIPERIPNFSEAFDLVGGVDEAISFDQPQCEGATSASNFKRGIYDETFLRRLTTRESDIKLRGYFQSFKYFEHWEEELRDILTFKDDIMTKAMEAINVLHFKKYRKSLQHSQTSEAITLVGVHIRRHPVDGRQSTRQEEGYRVAPHEYIQRAMAEMRNRHSEQQHNSSIRFFVVSDDEVWAEARLGVKDLPDTMLVTGLSWATSLALLANMDHVITTVGALGWWGAWLADGDVIYYQDFLEPGSKMDAAYLAQDFFPPSWASMV</sequence>
<dbReference type="InterPro" id="IPR002516">
    <property type="entry name" value="Glyco_trans_11"/>
</dbReference>
<dbReference type="PANTHER" id="PTHR11927">
    <property type="entry name" value="GALACTOSIDE 2-L-FUCOSYLTRANSFERASE"/>
    <property type="match status" value="1"/>
</dbReference>
<comment type="caution">
    <text evidence="5">The sequence shown here is derived from an EMBL/GenBank/DDBJ whole genome shotgun (WGS) entry which is preliminary data.</text>
</comment>
<comment type="similarity">
    <text evidence="3">Belongs to the glycosyltransferase 11 family.</text>
</comment>
<evidence type="ECO:0000256" key="4">
    <source>
        <dbReference type="SAM" id="MobiDB-lite"/>
    </source>
</evidence>
<dbReference type="GO" id="GO:0032580">
    <property type="term" value="C:Golgi cisterna membrane"/>
    <property type="evidence" value="ECO:0007669"/>
    <property type="project" value="UniProtKB-SubCell"/>
</dbReference>
<protein>
    <recommendedName>
        <fullName evidence="3">L-Fucosyltransferase</fullName>
        <ecNumber evidence="3">2.4.1.-</ecNumber>
    </recommendedName>
</protein>
<dbReference type="EMBL" id="BMAT01007158">
    <property type="protein sequence ID" value="GFR58586.1"/>
    <property type="molecule type" value="Genomic_DNA"/>
</dbReference>